<protein>
    <submittedName>
        <fullName evidence="1">p47</fullName>
    </submittedName>
</protein>
<name>A0A0A7UYB4_GVAO</name>
<evidence type="ECO:0000313" key="1">
    <source>
        <dbReference type="EMBL" id="AJA91697.1"/>
    </source>
</evidence>
<sequence length="388" mass="45851">MLDDLVNVTTFTSQCFPQSVKYLLSILKKYWLRCYISNSNLDDYKVYVDNECVVSKEGFVMYKCDYVVFNLVMIEKSVPEDLEYFCKCQNVPLLSLLLKERWFKGDFGRLLLIMQKPLNVKLALCRFIENCLWERGYEDYYTLGQQLSIRMTTNLIQSGLDFKHHITEENIKTGRGWCEEFEKVVNIQSVADITKRYKCNQTFITLEIDSNNFDYAMELLNANFKNVYLNKHVKNLCLIKTKETSDNAIVKLDNMLKLKLINFLFTTDTESYINVHRIFYIYNSMKFYYYCLKNKFVFEEEDYETLYFIYTIVMLQIINGGCLNTFTLEKSPVMNPLELNSRRCNALKRASLQNKFIQNDVELKVDFIKGKRITAGTHNPDRLVQIDL</sequence>
<dbReference type="Pfam" id="PF05112">
    <property type="entry name" value="Baculo_p47"/>
    <property type="match status" value="1"/>
</dbReference>
<proteinExistence type="predicted"/>
<organism evidence="1">
    <name type="scientific">Adoxophyes orana granulovirus</name>
    <name type="common">AoGV</name>
    <dbReference type="NCBI Taxonomy" id="170617"/>
    <lineage>
        <taxon>Viruses</taxon>
        <taxon>Viruses incertae sedis</taxon>
        <taxon>Naldaviricetes</taxon>
        <taxon>Lefavirales</taxon>
        <taxon>Baculoviridae</taxon>
        <taxon>Betabaculovirus</taxon>
        <taxon>Betabaculovirus adoranae</taxon>
    </lineage>
</organism>
<accession>A0A0A7UYB4</accession>
<organismHost>
    <name type="scientific">Adoxophyes</name>
    <dbReference type="NCBI Taxonomy" id="85584"/>
</organismHost>
<dbReference type="GO" id="GO:0046782">
    <property type="term" value="P:regulation of viral transcription"/>
    <property type="evidence" value="ECO:0007669"/>
    <property type="project" value="InterPro"/>
</dbReference>
<dbReference type="InterPro" id="IPR007799">
    <property type="entry name" value="Baculo_p47"/>
</dbReference>
<dbReference type="EMBL" id="KM226332">
    <property type="protein sequence ID" value="AJA91697.1"/>
    <property type="molecule type" value="Genomic_DNA"/>
</dbReference>
<reference evidence="1" key="1">
    <citation type="journal article" date="2015" name="J. Gen. Virol.">
        <title>Isolation of an Adoxophyes orana granulovirus (AdorGV) occlusion body morphology mutant: biological activity, genome sequence and relationship to other isolates of AdorGV.</title>
        <authorList>
            <person name="Nakai M."/>
            <person name="Harrison R.L."/>
            <person name="Uchida H."/>
            <person name="Ukuda R."/>
            <person name="Hikihara S."/>
            <person name="Ishii K."/>
            <person name="Kunimi Y."/>
        </authorList>
    </citation>
    <scope>NUCLEOTIDE SEQUENCE</scope>
    <source>
        <strain evidence="1">Miyazaki</strain>
    </source>
</reference>